<sequence length="67" mass="6934">EGGLLLMQDAINALEAGLGTIQIRIDGGLDTGDRPRIQFVSGTGITITAVDDPGNNEVVVTITNDNP</sequence>
<dbReference type="AlphaFoldDB" id="A0A0F9FQ20"/>
<reference evidence="1" key="1">
    <citation type="journal article" date="2015" name="Nature">
        <title>Complex archaea that bridge the gap between prokaryotes and eukaryotes.</title>
        <authorList>
            <person name="Spang A."/>
            <person name="Saw J.H."/>
            <person name="Jorgensen S.L."/>
            <person name="Zaremba-Niedzwiedzka K."/>
            <person name="Martijn J."/>
            <person name="Lind A.E."/>
            <person name="van Eijk R."/>
            <person name="Schleper C."/>
            <person name="Guy L."/>
            <person name="Ettema T.J."/>
        </authorList>
    </citation>
    <scope>NUCLEOTIDE SEQUENCE</scope>
</reference>
<comment type="caution">
    <text evidence="1">The sequence shown here is derived from an EMBL/GenBank/DDBJ whole genome shotgun (WGS) entry which is preliminary data.</text>
</comment>
<gene>
    <name evidence="1" type="ORF">LCGC14_2216220</name>
</gene>
<dbReference type="EMBL" id="LAZR01029514">
    <property type="protein sequence ID" value="KKL59350.1"/>
    <property type="molecule type" value="Genomic_DNA"/>
</dbReference>
<name>A0A0F9FQ20_9ZZZZ</name>
<accession>A0A0F9FQ20</accession>
<evidence type="ECO:0000313" key="1">
    <source>
        <dbReference type="EMBL" id="KKL59350.1"/>
    </source>
</evidence>
<proteinExistence type="predicted"/>
<protein>
    <submittedName>
        <fullName evidence="1">Uncharacterized protein</fullName>
    </submittedName>
</protein>
<organism evidence="1">
    <name type="scientific">marine sediment metagenome</name>
    <dbReference type="NCBI Taxonomy" id="412755"/>
    <lineage>
        <taxon>unclassified sequences</taxon>
        <taxon>metagenomes</taxon>
        <taxon>ecological metagenomes</taxon>
    </lineage>
</organism>
<feature type="non-terminal residue" evidence="1">
    <location>
        <position position="1"/>
    </location>
</feature>